<dbReference type="HAMAP" id="MF_00316">
    <property type="entry name" value="MobA"/>
    <property type="match status" value="1"/>
</dbReference>
<dbReference type="GO" id="GO:0005737">
    <property type="term" value="C:cytoplasm"/>
    <property type="evidence" value="ECO:0007669"/>
    <property type="project" value="UniProtKB-SubCell"/>
</dbReference>
<dbReference type="GO" id="GO:0046872">
    <property type="term" value="F:metal ion binding"/>
    <property type="evidence" value="ECO:0007669"/>
    <property type="project" value="UniProtKB-KW"/>
</dbReference>
<dbReference type="GO" id="GO:0006777">
    <property type="term" value="P:Mo-molybdopterin cofactor biosynthetic process"/>
    <property type="evidence" value="ECO:0007669"/>
    <property type="project" value="UniProtKB-KW"/>
</dbReference>
<dbReference type="PANTHER" id="PTHR19136:SF81">
    <property type="entry name" value="MOLYBDENUM COFACTOR GUANYLYLTRANSFERASE"/>
    <property type="match status" value="1"/>
</dbReference>
<keyword evidence="4 8" id="KW-0547">Nucleotide-binding</keyword>
<comment type="caution">
    <text evidence="10">The sequence shown here is derived from an EMBL/GenBank/DDBJ whole genome shotgun (WGS) entry which is preliminary data.</text>
</comment>
<organism evidence="10 11">
    <name type="scientific">Leeuwenhoekiella nanhaiensis</name>
    <dbReference type="NCBI Taxonomy" id="1655491"/>
    <lineage>
        <taxon>Bacteria</taxon>
        <taxon>Pseudomonadati</taxon>
        <taxon>Bacteroidota</taxon>
        <taxon>Flavobacteriia</taxon>
        <taxon>Flavobacteriales</taxon>
        <taxon>Flavobacteriaceae</taxon>
        <taxon>Leeuwenhoekiella</taxon>
    </lineage>
</organism>
<keyword evidence="1 8" id="KW-0963">Cytoplasm</keyword>
<dbReference type="CDD" id="cd02503">
    <property type="entry name" value="MobA"/>
    <property type="match status" value="1"/>
</dbReference>
<evidence type="ECO:0000256" key="4">
    <source>
        <dbReference type="ARBA" id="ARBA00022741"/>
    </source>
</evidence>
<dbReference type="SUPFAM" id="SSF53448">
    <property type="entry name" value="Nucleotide-diphospho-sugar transferases"/>
    <property type="match status" value="1"/>
</dbReference>
<evidence type="ECO:0000313" key="11">
    <source>
        <dbReference type="Proteomes" id="UP000229433"/>
    </source>
</evidence>
<evidence type="ECO:0000259" key="9">
    <source>
        <dbReference type="Pfam" id="PF12804"/>
    </source>
</evidence>
<accession>A0A2G1VUX7</accession>
<keyword evidence="7 8" id="KW-0501">Molybdenum cofactor biosynthesis</keyword>
<dbReference type="GO" id="GO:0061603">
    <property type="term" value="F:molybdenum cofactor guanylyltransferase activity"/>
    <property type="evidence" value="ECO:0007669"/>
    <property type="project" value="UniProtKB-EC"/>
</dbReference>
<feature type="binding site" evidence="8">
    <location>
        <position position="97"/>
    </location>
    <ligand>
        <name>Mg(2+)</name>
        <dbReference type="ChEBI" id="CHEBI:18420"/>
    </ligand>
</feature>
<dbReference type="InterPro" id="IPR025877">
    <property type="entry name" value="MobA-like_NTP_Trfase"/>
</dbReference>
<evidence type="ECO:0000256" key="7">
    <source>
        <dbReference type="ARBA" id="ARBA00023150"/>
    </source>
</evidence>
<comment type="caution">
    <text evidence="8">Lacks conserved residue(s) required for the propagation of feature annotation.</text>
</comment>
<dbReference type="Gene3D" id="3.90.550.10">
    <property type="entry name" value="Spore Coat Polysaccharide Biosynthesis Protein SpsA, Chain A"/>
    <property type="match status" value="1"/>
</dbReference>
<dbReference type="EC" id="2.7.7.77" evidence="8"/>
<dbReference type="GO" id="GO:0005525">
    <property type="term" value="F:GTP binding"/>
    <property type="evidence" value="ECO:0007669"/>
    <property type="project" value="UniProtKB-UniRule"/>
</dbReference>
<comment type="domain">
    <text evidence="8">The N-terminal domain determines nucleotide recognition and specific binding, while the C-terminal domain determines the specific binding to the target protein.</text>
</comment>
<feature type="binding site" evidence="8">
    <location>
        <begin position="12"/>
        <end position="14"/>
    </location>
    <ligand>
        <name>GTP</name>
        <dbReference type="ChEBI" id="CHEBI:37565"/>
    </ligand>
</feature>
<comment type="function">
    <text evidence="8">Transfers a GMP moiety from GTP to Mo-molybdopterin (Mo-MPT) cofactor (Moco or molybdenum cofactor) to form Mo-molybdopterin guanine dinucleotide (Mo-MGD) cofactor.</text>
</comment>
<dbReference type="Pfam" id="PF12804">
    <property type="entry name" value="NTP_transf_3"/>
    <property type="match status" value="1"/>
</dbReference>
<feature type="binding site" evidence="8">
    <location>
        <position position="97"/>
    </location>
    <ligand>
        <name>GTP</name>
        <dbReference type="ChEBI" id="CHEBI:37565"/>
    </ligand>
</feature>
<comment type="cofactor">
    <cofactor evidence="8">
        <name>Mg(2+)</name>
        <dbReference type="ChEBI" id="CHEBI:18420"/>
    </cofactor>
</comment>
<proteinExistence type="inferred from homology"/>
<feature type="binding site" evidence="8">
    <location>
        <position position="68"/>
    </location>
    <ligand>
        <name>GTP</name>
        <dbReference type="ChEBI" id="CHEBI:37565"/>
    </ligand>
</feature>
<evidence type="ECO:0000313" key="10">
    <source>
        <dbReference type="EMBL" id="PHQ30259.1"/>
    </source>
</evidence>
<keyword evidence="11" id="KW-1185">Reference proteome</keyword>
<keyword evidence="6 8" id="KW-0342">GTP-binding</keyword>
<feature type="binding site" evidence="8">
    <location>
        <position position="24"/>
    </location>
    <ligand>
        <name>GTP</name>
        <dbReference type="ChEBI" id="CHEBI:37565"/>
    </ligand>
</feature>
<dbReference type="Proteomes" id="UP000229433">
    <property type="component" value="Unassembled WGS sequence"/>
</dbReference>
<dbReference type="InterPro" id="IPR013482">
    <property type="entry name" value="Molybde_CF_guanTrfase"/>
</dbReference>
<keyword evidence="3 8" id="KW-0479">Metal-binding</keyword>
<evidence type="ECO:0000256" key="8">
    <source>
        <dbReference type="HAMAP-Rule" id="MF_00316"/>
    </source>
</evidence>
<dbReference type="OrthoDB" id="9788394at2"/>
<comment type="similarity">
    <text evidence="8">Belongs to the MobA family.</text>
</comment>
<evidence type="ECO:0000256" key="3">
    <source>
        <dbReference type="ARBA" id="ARBA00022723"/>
    </source>
</evidence>
<protein>
    <recommendedName>
        <fullName evidence="8">Probable molybdenum cofactor guanylyltransferase</fullName>
        <shortName evidence="8">MoCo guanylyltransferase</shortName>
        <ecNumber evidence="8">2.7.7.77</ecNumber>
    </recommendedName>
    <alternativeName>
        <fullName evidence="8">GTP:molybdopterin guanylyltransferase</fullName>
    </alternativeName>
    <alternativeName>
        <fullName evidence="8">Mo-MPT guanylyltransferase</fullName>
    </alternativeName>
    <alternativeName>
        <fullName evidence="8">Molybdopterin guanylyltransferase</fullName>
    </alternativeName>
    <alternativeName>
        <fullName evidence="8">Molybdopterin-guanine dinucleotide synthase</fullName>
        <shortName evidence="8">MGD synthase</shortName>
    </alternativeName>
</protein>
<reference evidence="10 11" key="1">
    <citation type="submission" date="2017-08" db="EMBL/GenBank/DDBJ databases">
        <title>The whole genome shortgun sequences of strain Leeuwenhoekiella nanhaiensis G18 from the South China Sea.</title>
        <authorList>
            <person name="Liu Q."/>
        </authorList>
    </citation>
    <scope>NUCLEOTIDE SEQUENCE [LARGE SCALE GENOMIC DNA]</scope>
    <source>
        <strain evidence="10 11">G18</strain>
    </source>
</reference>
<sequence length="192" mass="21302">MSANYTIPAYILCGGKSSRMKRDKALVLLQEEPFIKHVVNALNKTTTAICLVSENRNYEQFGLPLVADIYKDKGPLGGIHAALNHTQEERVLILSCDIPLINSQTLTRLVDAALSNPDANIHFATANENWHPLIGVYAKAILPDLKLALQQNNLKLIDFIKTQTYKEIAIADTRSLTNVNTPEALVEIQKII</sequence>
<evidence type="ECO:0000256" key="2">
    <source>
        <dbReference type="ARBA" id="ARBA00022679"/>
    </source>
</evidence>
<evidence type="ECO:0000256" key="5">
    <source>
        <dbReference type="ARBA" id="ARBA00022842"/>
    </source>
</evidence>
<dbReference type="RefSeq" id="WP_099645093.1">
    <property type="nucleotide sequence ID" value="NZ_KZ319288.1"/>
</dbReference>
<dbReference type="InterPro" id="IPR029044">
    <property type="entry name" value="Nucleotide-diphossugar_trans"/>
</dbReference>
<comment type="subcellular location">
    <subcellularLocation>
        <location evidence="8">Cytoplasm</location>
    </subcellularLocation>
</comment>
<feature type="domain" description="MobA-like NTP transferase" evidence="9">
    <location>
        <begin position="9"/>
        <end position="154"/>
    </location>
</feature>
<dbReference type="AlphaFoldDB" id="A0A2G1VUX7"/>
<keyword evidence="5 8" id="KW-0460">Magnesium</keyword>
<gene>
    <name evidence="8" type="primary">mobA</name>
    <name evidence="10" type="ORF">CJ305_04660</name>
</gene>
<evidence type="ECO:0000256" key="1">
    <source>
        <dbReference type="ARBA" id="ARBA00022490"/>
    </source>
</evidence>
<keyword evidence="2 8" id="KW-0808">Transferase</keyword>
<comment type="catalytic activity">
    <reaction evidence="8">
        <text>Mo-molybdopterin + GTP + H(+) = Mo-molybdopterin guanine dinucleotide + diphosphate</text>
        <dbReference type="Rhea" id="RHEA:34243"/>
        <dbReference type="ChEBI" id="CHEBI:15378"/>
        <dbReference type="ChEBI" id="CHEBI:33019"/>
        <dbReference type="ChEBI" id="CHEBI:37565"/>
        <dbReference type="ChEBI" id="CHEBI:71302"/>
        <dbReference type="ChEBI" id="CHEBI:71310"/>
        <dbReference type="EC" id="2.7.7.77"/>
    </reaction>
</comment>
<dbReference type="EMBL" id="NQXA01000002">
    <property type="protein sequence ID" value="PHQ30259.1"/>
    <property type="molecule type" value="Genomic_DNA"/>
</dbReference>
<evidence type="ECO:0000256" key="6">
    <source>
        <dbReference type="ARBA" id="ARBA00023134"/>
    </source>
</evidence>
<name>A0A2G1VUX7_9FLAO</name>
<dbReference type="PANTHER" id="PTHR19136">
    <property type="entry name" value="MOLYBDENUM COFACTOR GUANYLYLTRANSFERASE"/>
    <property type="match status" value="1"/>
</dbReference>